<dbReference type="InterPro" id="IPR045145">
    <property type="entry name" value="PTHR15271"/>
</dbReference>
<evidence type="ECO:0000256" key="1">
    <source>
        <dbReference type="ARBA" id="ARBA00004123"/>
    </source>
</evidence>
<accession>A0A9Q0N2J5</accession>
<keyword evidence="4" id="KW-0677">Repeat</keyword>
<feature type="compositionally biased region" description="Polar residues" evidence="10">
    <location>
        <begin position="480"/>
        <end position="490"/>
    </location>
</feature>
<dbReference type="SMART" id="SM00320">
    <property type="entry name" value="WD40"/>
    <property type="match status" value="4"/>
</dbReference>
<dbReference type="PROSITE" id="PS50082">
    <property type="entry name" value="WD_REPEATS_2"/>
    <property type="match status" value="3"/>
</dbReference>
<dbReference type="Proteomes" id="UP001151699">
    <property type="component" value="Chromosome B"/>
</dbReference>
<dbReference type="GO" id="GO:0006334">
    <property type="term" value="P:nucleosome assembly"/>
    <property type="evidence" value="ECO:0007669"/>
    <property type="project" value="TreeGrafter"/>
</dbReference>
<reference evidence="12" key="1">
    <citation type="submission" date="2022-07" db="EMBL/GenBank/DDBJ databases">
        <authorList>
            <person name="Trinca V."/>
            <person name="Uliana J.V.C."/>
            <person name="Torres T.T."/>
            <person name="Ward R.J."/>
            <person name="Monesi N."/>
        </authorList>
    </citation>
    <scope>NUCLEOTIDE SEQUENCE</scope>
    <source>
        <strain evidence="12">HSMRA1968</strain>
        <tissue evidence="12">Whole embryos</tissue>
    </source>
</reference>
<keyword evidence="5" id="KW-0227">DNA damage</keyword>
<evidence type="ECO:0000256" key="6">
    <source>
        <dbReference type="ARBA" id="ARBA00022853"/>
    </source>
</evidence>
<comment type="subcellular location">
    <subcellularLocation>
        <location evidence="1">Nucleus</location>
    </subcellularLocation>
</comment>
<dbReference type="InterPro" id="IPR015943">
    <property type="entry name" value="WD40/YVTN_repeat-like_dom_sf"/>
</dbReference>
<comment type="caution">
    <text evidence="12">The sequence shown here is derived from an EMBL/GenBank/DDBJ whole genome shotgun (WGS) entry which is preliminary data.</text>
</comment>
<evidence type="ECO:0000313" key="13">
    <source>
        <dbReference type="Proteomes" id="UP001151699"/>
    </source>
</evidence>
<name>A0A9Q0N2J5_9DIPT</name>
<dbReference type="GO" id="GO:0005634">
    <property type="term" value="C:nucleus"/>
    <property type="evidence" value="ECO:0007669"/>
    <property type="project" value="UniProtKB-SubCell"/>
</dbReference>
<evidence type="ECO:0000256" key="8">
    <source>
        <dbReference type="ARBA" id="ARBA00023242"/>
    </source>
</evidence>
<dbReference type="Gene3D" id="2.130.10.10">
    <property type="entry name" value="YVTN repeat-like/Quinoprotein amine dehydrogenase"/>
    <property type="match status" value="2"/>
</dbReference>
<dbReference type="SUPFAM" id="SSF50978">
    <property type="entry name" value="WD40 repeat-like"/>
    <property type="match status" value="1"/>
</dbReference>
<keyword evidence="7" id="KW-0234">DNA repair</keyword>
<keyword evidence="3 9" id="KW-0853">WD repeat</keyword>
<dbReference type="PROSITE" id="PS50294">
    <property type="entry name" value="WD_REPEATS_REGION"/>
    <property type="match status" value="3"/>
</dbReference>
<feature type="domain" description="CAF1B/HIR1 beta-propeller" evidence="11">
    <location>
        <begin position="1"/>
        <end position="384"/>
    </location>
</feature>
<dbReference type="GO" id="GO:0033186">
    <property type="term" value="C:CAF-1 complex"/>
    <property type="evidence" value="ECO:0007669"/>
    <property type="project" value="TreeGrafter"/>
</dbReference>
<evidence type="ECO:0000256" key="9">
    <source>
        <dbReference type="PROSITE-ProRule" id="PRU00221"/>
    </source>
</evidence>
<keyword evidence="13" id="KW-1185">Reference proteome</keyword>
<proteinExistence type="inferred from homology"/>
<dbReference type="InterPro" id="IPR019775">
    <property type="entry name" value="WD40_repeat_CS"/>
</dbReference>
<feature type="repeat" description="WD" evidence="9">
    <location>
        <begin position="124"/>
        <end position="157"/>
    </location>
</feature>
<dbReference type="AlphaFoldDB" id="A0A9Q0N2J5"/>
<dbReference type="Pfam" id="PF24105">
    <property type="entry name" value="Beta-prop_CAF1B_HIR1"/>
    <property type="match status" value="1"/>
</dbReference>
<keyword evidence="6" id="KW-0156">Chromatin regulator</keyword>
<dbReference type="PANTHER" id="PTHR15271:SF4">
    <property type="entry name" value="CHROMATIN ASSEMBLY FACTOR 1 SUBUNIT B"/>
    <property type="match status" value="1"/>
</dbReference>
<evidence type="ECO:0000256" key="3">
    <source>
        <dbReference type="ARBA" id="ARBA00022574"/>
    </source>
</evidence>
<dbReference type="GO" id="GO:0006335">
    <property type="term" value="P:DNA replication-dependent chromatin assembly"/>
    <property type="evidence" value="ECO:0007669"/>
    <property type="project" value="InterPro"/>
</dbReference>
<feature type="repeat" description="WD" evidence="9">
    <location>
        <begin position="166"/>
        <end position="207"/>
    </location>
</feature>
<dbReference type="OrthoDB" id="71227at2759"/>
<comment type="similarity">
    <text evidence="2">Belongs to the WD repeat HIR1 family.</text>
</comment>
<evidence type="ECO:0000256" key="2">
    <source>
        <dbReference type="ARBA" id="ARBA00007306"/>
    </source>
</evidence>
<feature type="region of interest" description="Disordered" evidence="10">
    <location>
        <begin position="461"/>
        <end position="509"/>
    </location>
</feature>
<evidence type="ECO:0000256" key="10">
    <source>
        <dbReference type="SAM" id="MobiDB-lite"/>
    </source>
</evidence>
<evidence type="ECO:0000256" key="4">
    <source>
        <dbReference type="ARBA" id="ARBA00022737"/>
    </source>
</evidence>
<feature type="repeat" description="WD" evidence="9">
    <location>
        <begin position="64"/>
        <end position="105"/>
    </location>
</feature>
<evidence type="ECO:0000313" key="12">
    <source>
        <dbReference type="EMBL" id="KAJ6641454.1"/>
    </source>
</evidence>
<dbReference type="InterPro" id="IPR036322">
    <property type="entry name" value="WD40_repeat_dom_sf"/>
</dbReference>
<organism evidence="12 13">
    <name type="scientific">Pseudolycoriella hygida</name>
    <dbReference type="NCBI Taxonomy" id="35572"/>
    <lineage>
        <taxon>Eukaryota</taxon>
        <taxon>Metazoa</taxon>
        <taxon>Ecdysozoa</taxon>
        <taxon>Arthropoda</taxon>
        <taxon>Hexapoda</taxon>
        <taxon>Insecta</taxon>
        <taxon>Pterygota</taxon>
        <taxon>Neoptera</taxon>
        <taxon>Endopterygota</taxon>
        <taxon>Diptera</taxon>
        <taxon>Nematocera</taxon>
        <taxon>Sciaroidea</taxon>
        <taxon>Sciaridae</taxon>
        <taxon>Pseudolycoriella</taxon>
    </lineage>
</organism>
<dbReference type="InterPro" id="IPR001680">
    <property type="entry name" value="WD40_rpt"/>
</dbReference>
<dbReference type="PROSITE" id="PS00678">
    <property type="entry name" value="WD_REPEATS_1"/>
    <property type="match status" value="1"/>
</dbReference>
<evidence type="ECO:0000256" key="5">
    <source>
        <dbReference type="ARBA" id="ARBA00022763"/>
    </source>
</evidence>
<evidence type="ECO:0000256" key="7">
    <source>
        <dbReference type="ARBA" id="ARBA00023204"/>
    </source>
</evidence>
<dbReference type="EMBL" id="WJQU01000002">
    <property type="protein sequence ID" value="KAJ6641454.1"/>
    <property type="molecule type" value="Genomic_DNA"/>
</dbReference>
<sequence length="619" mass="69465">MKCTIPEISWHNRDPVLSIDIQRKLDDKNEFYRLATGGTDSHVLIWYLTESEDGRVHPTIAADLARHQKAVNVVRWSPSGEYLASGDDESVIFIWKLKSESETINILDTTNEHDKEIWITYKILRGHMEDVYDLSWSPDSASLISASVDNTAMVWDVLKGKAQCILSDHKNFVQGVAWDPKNQFLVTLSTDRYMRTYDVTSKKLLHQSGKCALPVPTDSPLSGKVIRLFHDETLQTFYRRLCFSPDGKLIIAPSGVAELNGDNSKPIHTTYIYTRSDQKAPAIVLPSPDQFTIAARCCPLLFELRDFEESNPPIIDLPYRIVFAVATKSSVCLYDTQQKMPFGLISNIHYARLTDLAWSSDGKVLIVSSSDGFCTLITFSDNELGTIYTEKGKIGEPMEFQEETKNDDVSGFSKISTTNETKSNPTARVVNELVTKFNLTPPKDKILKIPSNIIEVDDKFEDSEPKDKVATPIHVRRQPRCSSNTPGNQEKPTEERKTPNSKKQPTPIAVRRQPRIIFESGPENVVSSTAQDDALDAWPIDEPNSKGAKKDESIKPKSQVITTNCAGIVEATEDIRLVYDDSSLDSTMEEEVKVTPSSKGARRVELRTISTPKSNKKLF</sequence>
<dbReference type="PANTHER" id="PTHR15271">
    <property type="entry name" value="CHROMATIN ASSEMBLY FACTOR 1 SUBUNIT B"/>
    <property type="match status" value="1"/>
</dbReference>
<feature type="region of interest" description="Disordered" evidence="10">
    <location>
        <begin position="524"/>
        <end position="553"/>
    </location>
</feature>
<gene>
    <name evidence="12" type="primary">CHAF1B</name>
    <name evidence="12" type="ORF">Bhyg_06393</name>
</gene>
<protein>
    <submittedName>
        <fullName evidence="12">Chromatin assembly factor 1 subunit B</fullName>
    </submittedName>
</protein>
<evidence type="ECO:0000259" key="11">
    <source>
        <dbReference type="Pfam" id="PF24105"/>
    </source>
</evidence>
<dbReference type="GO" id="GO:0006281">
    <property type="term" value="P:DNA repair"/>
    <property type="evidence" value="ECO:0007669"/>
    <property type="project" value="UniProtKB-KW"/>
</dbReference>
<dbReference type="InterPro" id="IPR055410">
    <property type="entry name" value="Beta-prop_CAF1B_HIR1"/>
</dbReference>
<keyword evidence="8" id="KW-0539">Nucleus</keyword>